<evidence type="ECO:0000313" key="3">
    <source>
        <dbReference type="Proteomes" id="UP001055102"/>
    </source>
</evidence>
<dbReference type="CDD" id="cd16841">
    <property type="entry name" value="RraA_family"/>
    <property type="match status" value="1"/>
</dbReference>
<keyword evidence="3" id="KW-1185">Reference proteome</keyword>
<dbReference type="Gene3D" id="3.50.30.40">
    <property type="entry name" value="Ribonuclease E inhibitor RraA/RraA-like"/>
    <property type="match status" value="1"/>
</dbReference>
<dbReference type="InterPro" id="IPR036704">
    <property type="entry name" value="RraA/RraA-like_sf"/>
</dbReference>
<feature type="region of interest" description="Disordered" evidence="1">
    <location>
        <begin position="195"/>
        <end position="217"/>
    </location>
</feature>
<name>A0ABQ4SY64_9HYPH</name>
<dbReference type="SUPFAM" id="SSF89562">
    <property type="entry name" value="RraA-like"/>
    <property type="match status" value="1"/>
</dbReference>
<reference evidence="2" key="1">
    <citation type="journal article" date="2021" name="Front. Microbiol.">
        <title>Comprehensive Comparative Genomics and Phenotyping of Methylobacterium Species.</title>
        <authorList>
            <person name="Alessa O."/>
            <person name="Ogura Y."/>
            <person name="Fujitani Y."/>
            <person name="Takami H."/>
            <person name="Hayashi T."/>
            <person name="Sahin N."/>
            <person name="Tani A."/>
        </authorList>
    </citation>
    <scope>NUCLEOTIDE SEQUENCE</scope>
    <source>
        <strain evidence="2">LMG 23639</strain>
    </source>
</reference>
<gene>
    <name evidence="2" type="ORF">AOPFMNJM_1928</name>
</gene>
<dbReference type="InterPro" id="IPR005493">
    <property type="entry name" value="RraA/RraA-like"/>
</dbReference>
<accession>A0ABQ4SY64</accession>
<evidence type="ECO:0000256" key="1">
    <source>
        <dbReference type="SAM" id="MobiDB-lite"/>
    </source>
</evidence>
<organism evidence="2 3">
    <name type="scientific">Methylobacterium jeotgali</name>
    <dbReference type="NCBI Taxonomy" id="381630"/>
    <lineage>
        <taxon>Bacteria</taxon>
        <taxon>Pseudomonadati</taxon>
        <taxon>Pseudomonadota</taxon>
        <taxon>Alphaproteobacteria</taxon>
        <taxon>Hyphomicrobiales</taxon>
        <taxon>Methylobacteriaceae</taxon>
        <taxon>Methylobacterium</taxon>
    </lineage>
</organism>
<dbReference type="RefSeq" id="WP_238275380.1">
    <property type="nucleotide sequence ID" value="NZ_BPQR01000031.1"/>
</dbReference>
<dbReference type="EMBL" id="BPQR01000031">
    <property type="protein sequence ID" value="GJE06606.1"/>
    <property type="molecule type" value="Genomic_DNA"/>
</dbReference>
<feature type="compositionally biased region" description="Basic and acidic residues" evidence="1">
    <location>
        <begin position="206"/>
        <end position="217"/>
    </location>
</feature>
<protein>
    <recommendedName>
        <fullName evidence="4">Dimethylmenaquinone methyltransferase</fullName>
    </recommendedName>
</protein>
<sequence>MSIDPTLRDALLAVPSSGLARVLARRGLSACALRGLRARTGAVAAGPAFTLRFIPARGDAGVSLAEAIEAVPHGAVVVADTGGAREPLPFAAMLSVRLANRGAAGFVTDGTLAGPNVMPVWHGAGAGHGPGLILAGYDQPVACGGAAVHPGDIVVGDADGVLAIPAEITEEVALEAVDQQRLDLWLQREVDSGRPLSGLLPPDAETLERYRTETGQA</sequence>
<reference evidence="2" key="2">
    <citation type="submission" date="2021-08" db="EMBL/GenBank/DDBJ databases">
        <authorList>
            <person name="Tani A."/>
            <person name="Ola A."/>
            <person name="Ogura Y."/>
            <person name="Katsura K."/>
            <person name="Hayashi T."/>
        </authorList>
    </citation>
    <scope>NUCLEOTIDE SEQUENCE</scope>
    <source>
        <strain evidence="2">LMG 23639</strain>
    </source>
</reference>
<evidence type="ECO:0000313" key="2">
    <source>
        <dbReference type="EMBL" id="GJE06606.1"/>
    </source>
</evidence>
<comment type="caution">
    <text evidence="2">The sequence shown here is derived from an EMBL/GenBank/DDBJ whole genome shotgun (WGS) entry which is preliminary data.</text>
</comment>
<dbReference type="PANTHER" id="PTHR33254:SF16">
    <property type="entry name" value="BLR3842 PROTEIN"/>
    <property type="match status" value="1"/>
</dbReference>
<proteinExistence type="predicted"/>
<dbReference type="PANTHER" id="PTHR33254">
    <property type="entry name" value="4-HYDROXY-4-METHYL-2-OXOGLUTARATE ALDOLASE 3-RELATED"/>
    <property type="match status" value="1"/>
</dbReference>
<dbReference type="Pfam" id="PF03737">
    <property type="entry name" value="RraA-like"/>
    <property type="match status" value="1"/>
</dbReference>
<evidence type="ECO:0008006" key="4">
    <source>
        <dbReference type="Google" id="ProtNLM"/>
    </source>
</evidence>
<dbReference type="Proteomes" id="UP001055102">
    <property type="component" value="Unassembled WGS sequence"/>
</dbReference>